<dbReference type="Pfam" id="PF13624">
    <property type="entry name" value="SurA_N_3"/>
    <property type="match status" value="1"/>
</dbReference>
<feature type="compositionally biased region" description="Acidic residues" evidence="1">
    <location>
        <begin position="26"/>
        <end position="64"/>
    </location>
</feature>
<dbReference type="PANTHER" id="PTHR47245">
    <property type="entry name" value="PEPTIDYLPROLYL ISOMERASE"/>
    <property type="match status" value="1"/>
</dbReference>
<proteinExistence type="predicted"/>
<feature type="region of interest" description="Disordered" evidence="1">
    <location>
        <begin position="23"/>
        <end position="72"/>
    </location>
</feature>
<evidence type="ECO:0000256" key="1">
    <source>
        <dbReference type="SAM" id="MobiDB-lite"/>
    </source>
</evidence>
<organism evidence="3 4">
    <name type="scientific">Planococcus lenghuensis</name>
    <dbReference type="NCBI Taxonomy" id="2213202"/>
    <lineage>
        <taxon>Bacteria</taxon>
        <taxon>Bacillati</taxon>
        <taxon>Bacillota</taxon>
        <taxon>Bacilli</taxon>
        <taxon>Bacillales</taxon>
        <taxon>Caryophanaceae</taxon>
        <taxon>Planococcus</taxon>
    </lineage>
</organism>
<feature type="signal peptide" evidence="2">
    <location>
        <begin position="1"/>
        <end position="19"/>
    </location>
</feature>
<dbReference type="PANTHER" id="PTHR47245:SF2">
    <property type="entry name" value="PEPTIDYL-PROLYL CIS-TRANS ISOMERASE HP_0175-RELATED"/>
    <property type="match status" value="1"/>
</dbReference>
<feature type="chain" id="PRO_5039602981" evidence="2">
    <location>
        <begin position="20"/>
        <end position="271"/>
    </location>
</feature>
<keyword evidence="2" id="KW-0732">Signal</keyword>
<accession>A0A1Q2KYY1</accession>
<name>A0A1Q2KYY1_9BACL</name>
<dbReference type="InterPro" id="IPR050245">
    <property type="entry name" value="PrsA_foldase"/>
</dbReference>
<keyword evidence="3" id="KW-0413">Isomerase</keyword>
<dbReference type="OrthoDB" id="4775280at2"/>
<evidence type="ECO:0000313" key="4">
    <source>
        <dbReference type="Proteomes" id="UP000188184"/>
    </source>
</evidence>
<dbReference type="PROSITE" id="PS51257">
    <property type="entry name" value="PROKAR_LIPOPROTEIN"/>
    <property type="match status" value="1"/>
</dbReference>
<evidence type="ECO:0000256" key="2">
    <source>
        <dbReference type="SAM" id="SignalP"/>
    </source>
</evidence>
<sequence length="271" mass="29387">MKKKLLLNLALGGSVALLAACGGTEETAEETEEVVAEEEVTEEAVEEEAEVTEEPAEEGAEEAVEPPAIPEPDLEAIPDVVAVVNGEEITKDEFVTIYTTQFQQAAMQAQLSGQEVDEAQLQQQLVDSLIGQELLIQEAANQDLTASQEEIDATLAEFAEQNGLASTEEFLAALEEQGVSAEEVTSQVETQVKVEKLITAETGEFTPTEAELEELYAQLEEQQAQTGGGELPPFEEIRPALEDQLIVQKEREATQTLVDDLRETAEVTVNL</sequence>
<gene>
    <name evidence="3" type="ORF">B0X71_09750</name>
</gene>
<dbReference type="EMBL" id="CP019640">
    <property type="protein sequence ID" value="AQQ53334.1"/>
    <property type="molecule type" value="Genomic_DNA"/>
</dbReference>
<dbReference type="AlphaFoldDB" id="A0A1Q2KYY1"/>
<dbReference type="SUPFAM" id="SSF109998">
    <property type="entry name" value="Triger factor/SurA peptide-binding domain-like"/>
    <property type="match status" value="1"/>
</dbReference>
<dbReference type="Proteomes" id="UP000188184">
    <property type="component" value="Chromosome"/>
</dbReference>
<protein>
    <submittedName>
        <fullName evidence="3">Peptidylprolyl isomerase</fullName>
    </submittedName>
</protein>
<evidence type="ECO:0000313" key="3">
    <source>
        <dbReference type="EMBL" id="AQQ53334.1"/>
    </source>
</evidence>
<dbReference type="GO" id="GO:0016853">
    <property type="term" value="F:isomerase activity"/>
    <property type="evidence" value="ECO:0007669"/>
    <property type="project" value="UniProtKB-KW"/>
</dbReference>
<dbReference type="InterPro" id="IPR027304">
    <property type="entry name" value="Trigger_fact/SurA_dom_sf"/>
</dbReference>
<keyword evidence="4" id="KW-1185">Reference proteome</keyword>
<reference evidence="3 4" key="1">
    <citation type="submission" date="2017-02" db="EMBL/GenBank/DDBJ databases">
        <title>The complete genomic sequence of a novel cold adapted crude oil-degrading bacterium Planococcus qaidamina Y42.</title>
        <authorList>
            <person name="Yang R."/>
        </authorList>
    </citation>
    <scope>NUCLEOTIDE SEQUENCE [LARGE SCALE GENOMIC DNA]</scope>
    <source>
        <strain evidence="3 4">Y42</strain>
    </source>
</reference>
<dbReference type="RefSeq" id="WP_077589222.1">
    <property type="nucleotide sequence ID" value="NZ_CP019640.1"/>
</dbReference>
<dbReference type="KEGG" id="pmar:B0X71_09750"/>
<dbReference type="Gene3D" id="1.10.4030.10">
    <property type="entry name" value="Porin chaperone SurA, peptide-binding domain"/>
    <property type="match status" value="1"/>
</dbReference>